<keyword evidence="1" id="KW-1133">Transmembrane helix</keyword>
<dbReference type="AlphaFoldDB" id="A0A061JK69"/>
<reference evidence="2 3" key="1">
    <citation type="journal article" date="2013" name="Genome Announc.">
        <title>Draft Genome of the Nitrogen-Fixing Bacterium Pseudomonas stutzeri Strain KOS6 Isolated from Industrial Hydrocarbon Sludge.</title>
        <authorList>
            <person name="Grigoryeva T.V."/>
            <person name="Laikov A.V."/>
            <person name="Naumova R.P."/>
            <person name="Manolov A.I."/>
            <person name="Larin A.K."/>
            <person name="Karpova I.Y."/>
            <person name="Semashko T.A."/>
            <person name="Alexeev D.G."/>
            <person name="Kostryukova E.S."/>
            <person name="Muller R."/>
            <person name="Govorun V.M."/>
        </authorList>
    </citation>
    <scope>NUCLEOTIDE SEQUENCE [LARGE SCALE GENOMIC DNA]</scope>
    <source>
        <strain evidence="2 3">KOS6</strain>
    </source>
</reference>
<accession>A0A061JK69</accession>
<gene>
    <name evidence="2" type="ORF">B597_017680</name>
</gene>
<dbReference type="Proteomes" id="UP000026923">
    <property type="component" value="Unassembled WGS sequence"/>
</dbReference>
<evidence type="ECO:0000256" key="1">
    <source>
        <dbReference type="SAM" id="Phobius"/>
    </source>
</evidence>
<dbReference type="EMBL" id="AMCZ02000028">
    <property type="protein sequence ID" value="EWC39942.1"/>
    <property type="molecule type" value="Genomic_DNA"/>
</dbReference>
<name>A0A061JK69_STUST</name>
<sequence length="100" mass="10997">MRVSSVPHSPAQSLQLLDLVTGLPLPVLLLPVPVALACRRRARVVCREKSVIAQFQQHVGLHEGRLPRQAAQLDRQRNAAGAGSVQLVLFVSKRDEHLPQ</sequence>
<protein>
    <submittedName>
        <fullName evidence="2">Uncharacterized protein</fullName>
    </submittedName>
</protein>
<keyword evidence="1" id="KW-0812">Transmembrane</keyword>
<feature type="transmembrane region" description="Helical" evidence="1">
    <location>
        <begin position="20"/>
        <end position="38"/>
    </location>
</feature>
<evidence type="ECO:0000313" key="3">
    <source>
        <dbReference type="Proteomes" id="UP000026923"/>
    </source>
</evidence>
<organism evidence="2 3">
    <name type="scientific">Stutzerimonas stutzeri KOS6</name>
    <dbReference type="NCBI Taxonomy" id="1218352"/>
    <lineage>
        <taxon>Bacteria</taxon>
        <taxon>Pseudomonadati</taxon>
        <taxon>Pseudomonadota</taxon>
        <taxon>Gammaproteobacteria</taxon>
        <taxon>Pseudomonadales</taxon>
        <taxon>Pseudomonadaceae</taxon>
        <taxon>Stutzerimonas</taxon>
    </lineage>
</organism>
<dbReference type="HOGENOM" id="CLU_2303591_0_0_6"/>
<keyword evidence="1" id="KW-0472">Membrane</keyword>
<proteinExistence type="predicted"/>
<comment type="caution">
    <text evidence="2">The sequence shown here is derived from an EMBL/GenBank/DDBJ whole genome shotgun (WGS) entry which is preliminary data.</text>
</comment>
<evidence type="ECO:0000313" key="2">
    <source>
        <dbReference type="EMBL" id="EWC39942.1"/>
    </source>
</evidence>